<name>A0A3N4I676_ASCIM</name>
<keyword evidence="2" id="KW-1133">Transmembrane helix</keyword>
<evidence type="ECO:0000256" key="2">
    <source>
        <dbReference type="SAM" id="Phobius"/>
    </source>
</evidence>
<evidence type="ECO:0000313" key="3">
    <source>
        <dbReference type="EMBL" id="RPA77324.1"/>
    </source>
</evidence>
<feature type="transmembrane region" description="Helical" evidence="2">
    <location>
        <begin position="484"/>
        <end position="501"/>
    </location>
</feature>
<reference evidence="3 4" key="1">
    <citation type="journal article" date="2018" name="Nat. Ecol. Evol.">
        <title>Pezizomycetes genomes reveal the molecular basis of ectomycorrhizal truffle lifestyle.</title>
        <authorList>
            <person name="Murat C."/>
            <person name="Payen T."/>
            <person name="Noel B."/>
            <person name="Kuo A."/>
            <person name="Morin E."/>
            <person name="Chen J."/>
            <person name="Kohler A."/>
            <person name="Krizsan K."/>
            <person name="Balestrini R."/>
            <person name="Da Silva C."/>
            <person name="Montanini B."/>
            <person name="Hainaut M."/>
            <person name="Levati E."/>
            <person name="Barry K.W."/>
            <person name="Belfiori B."/>
            <person name="Cichocki N."/>
            <person name="Clum A."/>
            <person name="Dockter R.B."/>
            <person name="Fauchery L."/>
            <person name="Guy J."/>
            <person name="Iotti M."/>
            <person name="Le Tacon F."/>
            <person name="Lindquist E.A."/>
            <person name="Lipzen A."/>
            <person name="Malagnac F."/>
            <person name="Mello A."/>
            <person name="Molinier V."/>
            <person name="Miyauchi S."/>
            <person name="Poulain J."/>
            <person name="Riccioni C."/>
            <person name="Rubini A."/>
            <person name="Sitrit Y."/>
            <person name="Splivallo R."/>
            <person name="Traeger S."/>
            <person name="Wang M."/>
            <person name="Zifcakova L."/>
            <person name="Wipf D."/>
            <person name="Zambonelli A."/>
            <person name="Paolocci F."/>
            <person name="Nowrousian M."/>
            <person name="Ottonello S."/>
            <person name="Baldrian P."/>
            <person name="Spatafora J.W."/>
            <person name="Henrissat B."/>
            <person name="Nagy L.G."/>
            <person name="Aury J.M."/>
            <person name="Wincker P."/>
            <person name="Grigoriev I.V."/>
            <person name="Bonfante P."/>
            <person name="Martin F.M."/>
        </authorList>
    </citation>
    <scope>NUCLEOTIDE SEQUENCE [LARGE SCALE GENOMIC DNA]</scope>
    <source>
        <strain evidence="3 4">RN42</strain>
    </source>
</reference>
<sequence>MEGEDYKCRKNWYPLRVEKIANPDISGIGVTTAFLVTALATFAFVLYGFWRNIILDELRNPTDKLVFDWLGSKSPPTARKQRTEMKAFYATIVAISDQQLVFGVAFLIAGLSDCTLSVYSLTNIEAIGWLILVVHLCTLVVLNMGGQSAKYSNKLKIVRLVFMGILLLLLITVTVLKSIVISCASDQSDEKLPDSSFSAYYLLQNPTDDASTAITDLLISSLLLVFTAVFYVDQILLFWKSTPSRNVARERVNKAPASFLVSARMLKIDLPPDYPYGAVRYLSEHQRFLSLQRTKKNNHDHYHSKKLSWPRAWAIFHLRTKLPRAMEESLVVCILALMYAVEQGITKVIRAWIGFTVDRNAMKDSIAWGPGQIIAIISLVSPVLAWFHSRYDTDHFSYPEHDEPVTTDSIKKGVKLDDHLQSSKRLNTKAQLDVDGIPIEADRHTSNCSEYESYDSLASKEVDLLSVSSFTKTPAFIYLKKKELFVRLFDLLIFFILQILAELDIGLAAMILLIYLLLKLAYTVICSLIQIAEDWTDLKMLKNTEGRRVKIRKQGHGLMAATHNVIGWMGGDLSLLVPNYESSMERLLEDYYEDSNDMVWRLRKRQSQEVKRLRDLSEVEEEAIRALSRDKSEVVAKELEILQMQRQTSDIMLAQDILTALELRLYRRSSKNEDRAERDAEDVWTDYTPGATTTAMEQQASRSDSVPRRSSITTLVGSPPLAGQEW</sequence>
<feature type="transmembrane region" description="Helical" evidence="2">
    <location>
        <begin position="365"/>
        <end position="387"/>
    </location>
</feature>
<feature type="transmembrane region" description="Helical" evidence="2">
    <location>
        <begin position="217"/>
        <end position="239"/>
    </location>
</feature>
<keyword evidence="2" id="KW-0472">Membrane</keyword>
<gene>
    <name evidence="3" type="ORF">BJ508DRAFT_310285</name>
</gene>
<dbReference type="OrthoDB" id="5427664at2759"/>
<dbReference type="PANTHER" id="PTHR37577">
    <property type="entry name" value="INTEGRAL MEMBRANE PROTEIN"/>
    <property type="match status" value="1"/>
</dbReference>
<keyword evidence="2" id="KW-0812">Transmembrane</keyword>
<dbReference type="STRING" id="1160509.A0A3N4I676"/>
<feature type="transmembrane region" description="Helical" evidence="2">
    <location>
        <begin position="87"/>
        <end position="111"/>
    </location>
</feature>
<dbReference type="Proteomes" id="UP000275078">
    <property type="component" value="Unassembled WGS sequence"/>
</dbReference>
<dbReference type="EMBL" id="ML119728">
    <property type="protein sequence ID" value="RPA77324.1"/>
    <property type="molecule type" value="Genomic_DNA"/>
</dbReference>
<feature type="transmembrane region" description="Helical" evidence="2">
    <location>
        <begin position="157"/>
        <end position="181"/>
    </location>
</feature>
<dbReference type="PANTHER" id="PTHR37577:SF1">
    <property type="entry name" value="INTEGRAL MEMBRANE PROTEIN"/>
    <property type="match status" value="1"/>
</dbReference>
<evidence type="ECO:0000256" key="1">
    <source>
        <dbReference type="SAM" id="MobiDB-lite"/>
    </source>
</evidence>
<protein>
    <submittedName>
        <fullName evidence="3">Uncharacterized protein</fullName>
    </submittedName>
</protein>
<feature type="transmembrane region" description="Helical" evidence="2">
    <location>
        <begin position="25"/>
        <end position="50"/>
    </location>
</feature>
<dbReference type="InterPro" id="IPR053018">
    <property type="entry name" value="Elsinochrome_Biosynth-Asso"/>
</dbReference>
<proteinExistence type="predicted"/>
<feature type="transmembrane region" description="Helical" evidence="2">
    <location>
        <begin position="329"/>
        <end position="353"/>
    </location>
</feature>
<dbReference type="AlphaFoldDB" id="A0A3N4I676"/>
<feature type="region of interest" description="Disordered" evidence="1">
    <location>
        <begin position="671"/>
        <end position="726"/>
    </location>
</feature>
<feature type="compositionally biased region" description="Polar residues" evidence="1">
    <location>
        <begin position="690"/>
        <end position="716"/>
    </location>
</feature>
<feature type="transmembrane region" description="Helical" evidence="2">
    <location>
        <begin position="507"/>
        <end position="532"/>
    </location>
</feature>
<accession>A0A3N4I676</accession>
<keyword evidence="4" id="KW-1185">Reference proteome</keyword>
<organism evidence="3 4">
    <name type="scientific">Ascobolus immersus RN42</name>
    <dbReference type="NCBI Taxonomy" id="1160509"/>
    <lineage>
        <taxon>Eukaryota</taxon>
        <taxon>Fungi</taxon>
        <taxon>Dikarya</taxon>
        <taxon>Ascomycota</taxon>
        <taxon>Pezizomycotina</taxon>
        <taxon>Pezizomycetes</taxon>
        <taxon>Pezizales</taxon>
        <taxon>Ascobolaceae</taxon>
        <taxon>Ascobolus</taxon>
    </lineage>
</organism>
<evidence type="ECO:0000313" key="4">
    <source>
        <dbReference type="Proteomes" id="UP000275078"/>
    </source>
</evidence>
<feature type="transmembrane region" description="Helical" evidence="2">
    <location>
        <begin position="126"/>
        <end position="145"/>
    </location>
</feature>